<feature type="compositionally biased region" description="Low complexity" evidence="1">
    <location>
        <begin position="151"/>
        <end position="172"/>
    </location>
</feature>
<evidence type="ECO:0000256" key="1">
    <source>
        <dbReference type="SAM" id="MobiDB-lite"/>
    </source>
</evidence>
<evidence type="ECO:0000313" key="2">
    <source>
        <dbReference type="EMBL" id="GMT05446.1"/>
    </source>
</evidence>
<dbReference type="Proteomes" id="UP001432027">
    <property type="component" value="Unassembled WGS sequence"/>
</dbReference>
<keyword evidence="3" id="KW-1185">Reference proteome</keyword>
<feature type="compositionally biased region" description="Polar residues" evidence="1">
    <location>
        <begin position="176"/>
        <end position="188"/>
    </location>
</feature>
<gene>
    <name evidence="2" type="ORF">PENTCL1PPCAC_27620</name>
</gene>
<protein>
    <submittedName>
        <fullName evidence="2">Uncharacterized protein</fullName>
    </submittedName>
</protein>
<dbReference type="AlphaFoldDB" id="A0AAV5UEP7"/>
<feature type="region of interest" description="Disordered" evidence="1">
    <location>
        <begin position="86"/>
        <end position="123"/>
    </location>
</feature>
<comment type="caution">
    <text evidence="2">The sequence shown here is derived from an EMBL/GenBank/DDBJ whole genome shotgun (WGS) entry which is preliminary data.</text>
</comment>
<evidence type="ECO:0000313" key="3">
    <source>
        <dbReference type="Proteomes" id="UP001432027"/>
    </source>
</evidence>
<organism evidence="2 3">
    <name type="scientific">Pristionchus entomophagus</name>
    <dbReference type="NCBI Taxonomy" id="358040"/>
    <lineage>
        <taxon>Eukaryota</taxon>
        <taxon>Metazoa</taxon>
        <taxon>Ecdysozoa</taxon>
        <taxon>Nematoda</taxon>
        <taxon>Chromadorea</taxon>
        <taxon>Rhabditida</taxon>
        <taxon>Rhabditina</taxon>
        <taxon>Diplogasteromorpha</taxon>
        <taxon>Diplogasteroidea</taxon>
        <taxon>Neodiplogasteridae</taxon>
        <taxon>Pristionchus</taxon>
    </lineage>
</organism>
<name>A0AAV5UEP7_9BILA</name>
<dbReference type="EMBL" id="BTSX01000006">
    <property type="protein sequence ID" value="GMT05446.1"/>
    <property type="molecule type" value="Genomic_DNA"/>
</dbReference>
<sequence length="188" mass="20688">MKPSSAARPLLPLPMALSSLLPASSPPPQLDNTMDYNPYGHREIGLVQPLQQQYQQPVGLIGASGAVPLPVPPPTIPPHLLDRFHTTTTQSSPSVFAPPSMRRPSPANPQQLQQVQRLPGRHDTIVMPTSYRSQQEYLMPWGFSGTQANSQQQQQPQGHQPQQPRPVQQRQPDASFPSSINNLSGYAR</sequence>
<feature type="region of interest" description="Disordered" evidence="1">
    <location>
        <begin position="137"/>
        <end position="188"/>
    </location>
</feature>
<proteinExistence type="predicted"/>
<reference evidence="2" key="1">
    <citation type="submission" date="2023-10" db="EMBL/GenBank/DDBJ databases">
        <title>Genome assembly of Pristionchus species.</title>
        <authorList>
            <person name="Yoshida K."/>
            <person name="Sommer R.J."/>
        </authorList>
    </citation>
    <scope>NUCLEOTIDE SEQUENCE</scope>
    <source>
        <strain evidence="2">RS0144</strain>
    </source>
</reference>
<feature type="region of interest" description="Disordered" evidence="1">
    <location>
        <begin position="18"/>
        <end position="37"/>
    </location>
</feature>
<accession>A0AAV5UEP7</accession>